<evidence type="ECO:0000313" key="6">
    <source>
        <dbReference type="EMBL" id="OCB72991.1"/>
    </source>
</evidence>
<comment type="caution">
    <text evidence="6">The sequence shown here is derived from an EMBL/GenBank/DDBJ whole genome shotgun (WGS) entry which is preliminary data.</text>
</comment>
<evidence type="ECO:0000256" key="1">
    <source>
        <dbReference type="ARBA" id="ARBA00004496"/>
    </source>
</evidence>
<dbReference type="PANTHER" id="PTHR33602">
    <property type="entry name" value="REGULATORY PROTEIN RECX FAMILY PROTEIN"/>
    <property type="match status" value="1"/>
</dbReference>
<dbReference type="PANTHER" id="PTHR33602:SF1">
    <property type="entry name" value="REGULATORY PROTEIN RECX FAMILY PROTEIN"/>
    <property type="match status" value="1"/>
</dbReference>
<feature type="domain" description="RecX second three-helical" evidence="5">
    <location>
        <begin position="56"/>
        <end position="97"/>
    </location>
</feature>
<comment type="subcellular location">
    <subcellularLocation>
        <location evidence="1">Cytoplasm</location>
    </subcellularLocation>
</comment>
<accession>A0ABX2XGT7</accession>
<organism evidence="6 7">
    <name type="scientific">Flavobacterium piscis</name>
    <dbReference type="NCBI Taxonomy" id="1114874"/>
    <lineage>
        <taxon>Bacteria</taxon>
        <taxon>Pseudomonadati</taxon>
        <taxon>Bacteroidota</taxon>
        <taxon>Flavobacteriia</taxon>
        <taxon>Flavobacteriales</taxon>
        <taxon>Flavobacteriaceae</taxon>
        <taxon>Flavobacterium</taxon>
    </lineage>
</organism>
<evidence type="ECO:0000256" key="2">
    <source>
        <dbReference type="ARBA" id="ARBA00009695"/>
    </source>
</evidence>
<name>A0ABX2XGT7_9FLAO</name>
<protein>
    <recommendedName>
        <fullName evidence="3">Regulatory protein RecX</fullName>
    </recommendedName>
</protein>
<dbReference type="Proteomes" id="UP000093343">
    <property type="component" value="Unassembled WGS sequence"/>
</dbReference>
<dbReference type="InterPro" id="IPR003783">
    <property type="entry name" value="Regulatory_RecX"/>
</dbReference>
<gene>
    <name evidence="6" type="ORF">FLP_14810</name>
</gene>
<keyword evidence="4" id="KW-0963">Cytoplasm</keyword>
<dbReference type="Pfam" id="PF02631">
    <property type="entry name" value="RecX_HTH2"/>
    <property type="match status" value="1"/>
</dbReference>
<sequence>MNNIYTIKDAIVKLEHFCAYQERCHAEVVSKLYSLKMSSDEIDVIVVHLIENNFLNESRFACSFARGKHRIKNWGKIRITNELKARHISSVNITLALKEITPDEYEATFEDLSEKCWNGIHEKNVLKKRKKFCDYMLRRGYESNLVYEKAMQLEKENGH</sequence>
<evidence type="ECO:0000256" key="3">
    <source>
        <dbReference type="ARBA" id="ARBA00018111"/>
    </source>
</evidence>
<comment type="similarity">
    <text evidence="2">Belongs to the RecX family.</text>
</comment>
<dbReference type="Gene3D" id="1.10.10.10">
    <property type="entry name" value="Winged helix-like DNA-binding domain superfamily/Winged helix DNA-binding domain"/>
    <property type="match status" value="1"/>
</dbReference>
<evidence type="ECO:0000256" key="4">
    <source>
        <dbReference type="ARBA" id="ARBA00022490"/>
    </source>
</evidence>
<dbReference type="EMBL" id="LVEN01000028">
    <property type="protein sequence ID" value="OCB72991.1"/>
    <property type="molecule type" value="Genomic_DNA"/>
</dbReference>
<keyword evidence="7" id="KW-1185">Reference proteome</keyword>
<dbReference type="InterPro" id="IPR036388">
    <property type="entry name" value="WH-like_DNA-bd_sf"/>
</dbReference>
<reference evidence="7" key="1">
    <citation type="submission" date="2016-03" db="EMBL/GenBank/DDBJ databases">
        <title>Draft genome sequence of Paenibacillus glacialis DSM 22343.</title>
        <authorList>
            <person name="Shin S.-K."/>
            <person name="Yi H."/>
        </authorList>
    </citation>
    <scope>NUCLEOTIDE SEQUENCE [LARGE SCALE GENOMIC DNA]</scope>
    <source>
        <strain evidence="7">CCUG 60099</strain>
    </source>
</reference>
<evidence type="ECO:0000259" key="5">
    <source>
        <dbReference type="Pfam" id="PF02631"/>
    </source>
</evidence>
<evidence type="ECO:0000313" key="7">
    <source>
        <dbReference type="Proteomes" id="UP000093343"/>
    </source>
</evidence>
<dbReference type="InterPro" id="IPR053924">
    <property type="entry name" value="RecX_HTH_2nd"/>
</dbReference>
<proteinExistence type="inferred from homology"/>
<dbReference type="RefSeq" id="WP_065450316.1">
    <property type="nucleotide sequence ID" value="NZ_LVEN01000028.1"/>
</dbReference>